<organism evidence="3 4">
    <name type="scientific">Psychroserpens burtonensis</name>
    <dbReference type="NCBI Taxonomy" id="49278"/>
    <lineage>
        <taxon>Bacteria</taxon>
        <taxon>Pseudomonadati</taxon>
        <taxon>Bacteroidota</taxon>
        <taxon>Flavobacteriia</taxon>
        <taxon>Flavobacteriales</taxon>
        <taxon>Flavobacteriaceae</taxon>
        <taxon>Psychroserpens</taxon>
    </lineage>
</organism>
<dbReference type="AlphaFoldDB" id="A0A5C7BBW9"/>
<comment type="caution">
    <text evidence="3">The sequence shown here is derived from an EMBL/GenBank/DDBJ whole genome shotgun (WGS) entry which is preliminary data.</text>
</comment>
<accession>A0A5C7BBW9</accession>
<dbReference type="Pfam" id="PF13739">
    <property type="entry name" value="PdaC"/>
    <property type="match status" value="1"/>
</dbReference>
<reference evidence="3 4" key="1">
    <citation type="submission" date="2019-08" db="EMBL/GenBank/DDBJ databases">
        <title>Genome of Psychroserpens burtonensis ACAM 167.</title>
        <authorList>
            <person name="Bowman J.P."/>
        </authorList>
    </citation>
    <scope>NUCLEOTIDE SEQUENCE [LARGE SCALE GENOMIC DNA]</scope>
    <source>
        <strain evidence="3 4">ACAM 167</strain>
    </source>
</reference>
<dbReference type="InterPro" id="IPR025303">
    <property type="entry name" value="PdaC"/>
</dbReference>
<dbReference type="EMBL" id="VOSB01000010">
    <property type="protein sequence ID" value="TXE17838.1"/>
    <property type="molecule type" value="Genomic_DNA"/>
</dbReference>
<dbReference type="Pfam" id="PF11738">
    <property type="entry name" value="DUF3298"/>
    <property type="match status" value="1"/>
</dbReference>
<feature type="domain" description="DUF3298" evidence="1">
    <location>
        <begin position="160"/>
        <end position="230"/>
    </location>
</feature>
<dbReference type="PROSITE" id="PS51257">
    <property type="entry name" value="PROKAR_LIPOPROTEIN"/>
    <property type="match status" value="1"/>
</dbReference>
<feature type="domain" description="Deacetylase PdaC" evidence="2">
    <location>
        <begin position="32"/>
        <end position="137"/>
    </location>
</feature>
<dbReference type="RefSeq" id="WP_147231540.1">
    <property type="nucleotide sequence ID" value="NZ_VOSB01000010.1"/>
</dbReference>
<gene>
    <name evidence="3" type="ORF">ES692_08035</name>
</gene>
<name>A0A5C7BBW9_9FLAO</name>
<dbReference type="Gene3D" id="3.90.640.20">
    <property type="entry name" value="Heat-shock cognate protein, ATPase"/>
    <property type="match status" value="1"/>
</dbReference>
<dbReference type="Proteomes" id="UP000321938">
    <property type="component" value="Unassembled WGS sequence"/>
</dbReference>
<evidence type="ECO:0000313" key="3">
    <source>
        <dbReference type="EMBL" id="TXE17838.1"/>
    </source>
</evidence>
<evidence type="ECO:0000259" key="1">
    <source>
        <dbReference type="Pfam" id="PF11738"/>
    </source>
</evidence>
<dbReference type="InterPro" id="IPR021729">
    <property type="entry name" value="DUF3298"/>
</dbReference>
<evidence type="ECO:0000313" key="4">
    <source>
        <dbReference type="Proteomes" id="UP000321938"/>
    </source>
</evidence>
<dbReference type="InterPro" id="IPR037126">
    <property type="entry name" value="PdaC/RsiV-like_sf"/>
</dbReference>
<dbReference type="OrthoDB" id="594879at2"/>
<sequence>MKKASLIILLLMFFVSCEKEVKIDFSQEIIETSEGAEIALNFPKAEGTEAIAKRINHTLENYIINQINVSENDDTDGNLYDAIAKFNYEYKRFKNNFPESAQQWEVFIDGEVTYRSPEIISIAITSYLDTGGAHGNTNVRFFNFNPQTGNQYTKKDLVSNMQGLSEVIEEKLKEDIKADNNHQLIEDVFFGKDFQLPETLGYNDDGLTVLYNPYEIASYSQGIVEFTIPFLEVKQFLKLN</sequence>
<dbReference type="STRING" id="1123037.GCA_000425305_00250"/>
<keyword evidence="4" id="KW-1185">Reference proteome</keyword>
<evidence type="ECO:0000259" key="2">
    <source>
        <dbReference type="Pfam" id="PF13739"/>
    </source>
</evidence>
<dbReference type="Gene3D" id="3.30.565.40">
    <property type="entry name" value="Fervidobacterium nodosum Rt17-B1 like"/>
    <property type="match status" value="1"/>
</dbReference>
<protein>
    <submittedName>
        <fullName evidence="3">DUF3298 and DUF4163 domain-containing protein</fullName>
    </submittedName>
</protein>
<proteinExistence type="predicted"/>